<evidence type="ECO:0000256" key="1">
    <source>
        <dbReference type="SAM" id="MobiDB-lite"/>
    </source>
</evidence>
<protein>
    <submittedName>
        <fullName evidence="2">Uncharacterized protein</fullName>
    </submittedName>
</protein>
<evidence type="ECO:0000313" key="2">
    <source>
        <dbReference type="EMBL" id="VDK53041.1"/>
    </source>
</evidence>
<feature type="compositionally biased region" description="Polar residues" evidence="1">
    <location>
        <begin position="235"/>
        <end position="251"/>
    </location>
</feature>
<proteinExistence type="predicted"/>
<dbReference type="OrthoDB" id="5858292at2759"/>
<accession>A0A3P6SFM2</accession>
<keyword evidence="3" id="KW-1185">Reference proteome</keyword>
<dbReference type="EMBL" id="UYRV01005812">
    <property type="protein sequence ID" value="VDK53041.1"/>
    <property type="molecule type" value="Genomic_DNA"/>
</dbReference>
<name>A0A3P6SFM2_CYLGO</name>
<gene>
    <name evidence="2" type="ORF">CGOC_LOCUS2557</name>
</gene>
<organism evidence="2 3">
    <name type="scientific">Cylicostephanus goldi</name>
    <name type="common">Nematode worm</name>
    <dbReference type="NCBI Taxonomy" id="71465"/>
    <lineage>
        <taxon>Eukaryota</taxon>
        <taxon>Metazoa</taxon>
        <taxon>Ecdysozoa</taxon>
        <taxon>Nematoda</taxon>
        <taxon>Chromadorea</taxon>
        <taxon>Rhabditida</taxon>
        <taxon>Rhabditina</taxon>
        <taxon>Rhabditomorpha</taxon>
        <taxon>Strongyloidea</taxon>
        <taxon>Strongylidae</taxon>
        <taxon>Cylicostephanus</taxon>
    </lineage>
</organism>
<reference evidence="2 3" key="1">
    <citation type="submission" date="2018-11" db="EMBL/GenBank/DDBJ databases">
        <authorList>
            <consortium name="Pathogen Informatics"/>
        </authorList>
    </citation>
    <scope>NUCLEOTIDE SEQUENCE [LARGE SCALE GENOMIC DNA]</scope>
</reference>
<dbReference type="Proteomes" id="UP000271889">
    <property type="component" value="Unassembled WGS sequence"/>
</dbReference>
<evidence type="ECO:0000313" key="3">
    <source>
        <dbReference type="Proteomes" id="UP000271889"/>
    </source>
</evidence>
<dbReference type="AlphaFoldDB" id="A0A3P6SFM2"/>
<feature type="region of interest" description="Disordered" evidence="1">
    <location>
        <begin position="232"/>
        <end position="260"/>
    </location>
</feature>
<sequence length="276" mass="31820">MLEDIYAPIEEDVDLTRILVDFNAENMAGVGAGDVLHTLDSVLDKTIDYFRQHKTKISPEVEEIIAKREALKAAMLETMLTVPRFLPSDWVKQFEVYQQEALRETSGINWARIMLLYPKYRTFEDGEADIFGNFTRARRSHWLMGIVFGPLDSKTFEEVDREIKSQVRSQHSSQTYNESSTSKLTEFLTKLIFACKYAEKMQKNNKNKDRKLKSHYQSESSVAIGYRFHEGKMTGKSQPSQFPYDSSQNSFVAEKSESKPSPITVFLPQVRCQARD</sequence>